<dbReference type="GO" id="GO:0000156">
    <property type="term" value="F:phosphorelay response regulator activity"/>
    <property type="evidence" value="ECO:0007669"/>
    <property type="project" value="TreeGrafter"/>
</dbReference>
<dbReference type="InterPro" id="IPR011006">
    <property type="entry name" value="CheY-like_superfamily"/>
</dbReference>
<evidence type="ECO:0000259" key="11">
    <source>
        <dbReference type="PROSITE" id="PS50110"/>
    </source>
</evidence>
<dbReference type="Gene3D" id="1.10.10.10">
    <property type="entry name" value="Winged helix-like DNA-binding domain superfamily/Winged helix DNA-binding domain"/>
    <property type="match status" value="1"/>
</dbReference>
<dbReference type="GO" id="GO:0006355">
    <property type="term" value="P:regulation of DNA-templated transcription"/>
    <property type="evidence" value="ECO:0007669"/>
    <property type="project" value="InterPro"/>
</dbReference>
<evidence type="ECO:0000256" key="2">
    <source>
        <dbReference type="ARBA" id="ARBA00022490"/>
    </source>
</evidence>
<feature type="modified residue" description="4-aspartylphosphate" evidence="9">
    <location>
        <position position="62"/>
    </location>
</feature>
<name>A0A4R5Q7K3_9PROT</name>
<evidence type="ECO:0000259" key="12">
    <source>
        <dbReference type="PROSITE" id="PS51755"/>
    </source>
</evidence>
<dbReference type="InterPro" id="IPR036388">
    <property type="entry name" value="WH-like_DNA-bd_sf"/>
</dbReference>
<dbReference type="Pfam" id="PF00486">
    <property type="entry name" value="Trans_reg_C"/>
    <property type="match status" value="1"/>
</dbReference>
<dbReference type="InterPro" id="IPR001789">
    <property type="entry name" value="Sig_transdc_resp-reg_receiver"/>
</dbReference>
<dbReference type="InterPro" id="IPR016032">
    <property type="entry name" value="Sig_transdc_resp-reg_C-effctor"/>
</dbReference>
<dbReference type="PANTHER" id="PTHR48111">
    <property type="entry name" value="REGULATOR OF RPOS"/>
    <property type="match status" value="1"/>
</dbReference>
<evidence type="ECO:0000256" key="8">
    <source>
        <dbReference type="ARBA" id="ARBA00067337"/>
    </source>
</evidence>
<keyword evidence="2" id="KW-0963">Cytoplasm</keyword>
<dbReference type="OrthoDB" id="2181430at2"/>
<evidence type="ECO:0000313" key="14">
    <source>
        <dbReference type="Proteomes" id="UP000295096"/>
    </source>
</evidence>
<dbReference type="Gene3D" id="3.40.50.2300">
    <property type="match status" value="1"/>
</dbReference>
<evidence type="ECO:0000256" key="1">
    <source>
        <dbReference type="ARBA" id="ARBA00004496"/>
    </source>
</evidence>
<evidence type="ECO:0000256" key="9">
    <source>
        <dbReference type="PROSITE-ProRule" id="PRU00169"/>
    </source>
</evidence>
<protein>
    <recommendedName>
        <fullName evidence="8">Regulatory protein VirG</fullName>
    </recommendedName>
</protein>
<dbReference type="InterPro" id="IPR039420">
    <property type="entry name" value="WalR-like"/>
</dbReference>
<organism evidence="13 14">
    <name type="scientific">Dankookia rubra</name>
    <dbReference type="NCBI Taxonomy" id="1442381"/>
    <lineage>
        <taxon>Bacteria</taxon>
        <taxon>Pseudomonadati</taxon>
        <taxon>Pseudomonadota</taxon>
        <taxon>Alphaproteobacteria</taxon>
        <taxon>Acetobacterales</taxon>
        <taxon>Roseomonadaceae</taxon>
        <taxon>Dankookia</taxon>
    </lineage>
</organism>
<dbReference type="SUPFAM" id="SSF52172">
    <property type="entry name" value="CheY-like"/>
    <property type="match status" value="1"/>
</dbReference>
<dbReference type="InterPro" id="IPR001867">
    <property type="entry name" value="OmpR/PhoB-type_DNA-bd"/>
</dbReference>
<dbReference type="FunFam" id="1.10.10.10:FF:000099">
    <property type="entry name" value="Two-component system response regulator TorR"/>
    <property type="match status" value="1"/>
</dbReference>
<feature type="domain" description="Response regulatory" evidence="11">
    <location>
        <begin position="13"/>
        <end position="126"/>
    </location>
</feature>
<reference evidence="13 14" key="1">
    <citation type="journal article" date="2016" name="J. Microbiol.">
        <title>Dankookia rubra gen. nov., sp. nov., an alphaproteobacterium isolated from sediment of a shallow stream.</title>
        <authorList>
            <person name="Kim W.H."/>
            <person name="Kim D.H."/>
            <person name="Kang K."/>
            <person name="Ahn T.Y."/>
        </authorList>
    </citation>
    <scope>NUCLEOTIDE SEQUENCE [LARGE SCALE GENOMIC DNA]</scope>
    <source>
        <strain evidence="13 14">JCM30602</strain>
    </source>
</reference>
<dbReference type="PROSITE" id="PS51755">
    <property type="entry name" value="OMPR_PHOB"/>
    <property type="match status" value="1"/>
</dbReference>
<dbReference type="GO" id="GO:0005829">
    <property type="term" value="C:cytosol"/>
    <property type="evidence" value="ECO:0007669"/>
    <property type="project" value="TreeGrafter"/>
</dbReference>
<evidence type="ECO:0000256" key="6">
    <source>
        <dbReference type="ARBA" id="ARBA00023125"/>
    </source>
</evidence>
<keyword evidence="6 10" id="KW-0238">DNA-binding</keyword>
<evidence type="ECO:0000256" key="4">
    <source>
        <dbReference type="ARBA" id="ARBA00023012"/>
    </source>
</evidence>
<proteinExistence type="predicted"/>
<keyword evidence="4" id="KW-0902">Two-component regulatory system</keyword>
<dbReference type="PROSITE" id="PS50110">
    <property type="entry name" value="RESPONSE_REGULATORY"/>
    <property type="match status" value="1"/>
</dbReference>
<dbReference type="SMART" id="SM00862">
    <property type="entry name" value="Trans_reg_C"/>
    <property type="match status" value="1"/>
</dbReference>
<gene>
    <name evidence="13" type="ORF">E2C06_32375</name>
</gene>
<dbReference type="Pfam" id="PF00072">
    <property type="entry name" value="Response_reg"/>
    <property type="match status" value="1"/>
</dbReference>
<dbReference type="AlphaFoldDB" id="A0A4R5Q7K3"/>
<keyword evidence="7" id="KW-0804">Transcription</keyword>
<sequence>MECSGPGMPSAVRILVVDDDPEIRDLVCEFLGRHGFLVDAAEDGPAMERALAREPADLIVLDVMLPGEDGLSLTRRLAAGPGTPVIILSAVGEDTDRIVGLEVGADDYLAKPCNPRELLARVRAVLRRNGERQSRPAAVPAGTTVEFAGWRLNLVRRELRSPQDVLVGLSGGEFSLLRAFVERPQRVLTRDQLLDYARGPDVDSFDRAVDVQVSRLRRKFAAGGSISSEIIRTIRNEGYLFLPGVVRR</sequence>
<evidence type="ECO:0000256" key="5">
    <source>
        <dbReference type="ARBA" id="ARBA00023015"/>
    </source>
</evidence>
<keyword evidence="5" id="KW-0805">Transcription regulation</keyword>
<comment type="caution">
    <text evidence="13">The sequence shown here is derived from an EMBL/GenBank/DDBJ whole genome shotgun (WGS) entry which is preliminary data.</text>
</comment>
<dbReference type="SMART" id="SM00448">
    <property type="entry name" value="REC"/>
    <property type="match status" value="1"/>
</dbReference>
<keyword evidence="3 9" id="KW-0597">Phosphoprotein</keyword>
<dbReference type="Gene3D" id="6.10.250.690">
    <property type="match status" value="1"/>
</dbReference>
<dbReference type="EMBL" id="SMSJ01000118">
    <property type="protein sequence ID" value="TDH58469.1"/>
    <property type="molecule type" value="Genomic_DNA"/>
</dbReference>
<dbReference type="SUPFAM" id="SSF46894">
    <property type="entry name" value="C-terminal effector domain of the bipartite response regulators"/>
    <property type="match status" value="1"/>
</dbReference>
<dbReference type="CDD" id="cd00383">
    <property type="entry name" value="trans_reg_C"/>
    <property type="match status" value="1"/>
</dbReference>
<dbReference type="GO" id="GO:0032993">
    <property type="term" value="C:protein-DNA complex"/>
    <property type="evidence" value="ECO:0007669"/>
    <property type="project" value="TreeGrafter"/>
</dbReference>
<evidence type="ECO:0000256" key="7">
    <source>
        <dbReference type="ARBA" id="ARBA00023163"/>
    </source>
</evidence>
<dbReference type="PANTHER" id="PTHR48111:SF4">
    <property type="entry name" value="DNA-BINDING DUAL TRANSCRIPTIONAL REGULATOR OMPR"/>
    <property type="match status" value="1"/>
</dbReference>
<accession>A0A4R5Q7K3</accession>
<keyword evidence="14" id="KW-1185">Reference proteome</keyword>
<comment type="subcellular location">
    <subcellularLocation>
        <location evidence="1">Cytoplasm</location>
    </subcellularLocation>
</comment>
<dbReference type="Proteomes" id="UP000295096">
    <property type="component" value="Unassembled WGS sequence"/>
</dbReference>
<feature type="DNA-binding region" description="OmpR/PhoB-type" evidence="10">
    <location>
        <begin position="142"/>
        <end position="243"/>
    </location>
</feature>
<evidence type="ECO:0000256" key="10">
    <source>
        <dbReference type="PROSITE-ProRule" id="PRU01091"/>
    </source>
</evidence>
<evidence type="ECO:0000313" key="13">
    <source>
        <dbReference type="EMBL" id="TDH58469.1"/>
    </source>
</evidence>
<feature type="domain" description="OmpR/PhoB-type" evidence="12">
    <location>
        <begin position="142"/>
        <end position="243"/>
    </location>
</feature>
<dbReference type="GO" id="GO:0000976">
    <property type="term" value="F:transcription cis-regulatory region binding"/>
    <property type="evidence" value="ECO:0007669"/>
    <property type="project" value="TreeGrafter"/>
</dbReference>
<evidence type="ECO:0000256" key="3">
    <source>
        <dbReference type="ARBA" id="ARBA00022553"/>
    </source>
</evidence>